<protein>
    <recommendedName>
        <fullName evidence="10">Cytochrome P450</fullName>
    </recommendedName>
</protein>
<evidence type="ECO:0000256" key="4">
    <source>
        <dbReference type="ARBA" id="ARBA00023004"/>
    </source>
</evidence>
<dbReference type="EMBL" id="CP144698">
    <property type="protein sequence ID" value="WVZ17427.1"/>
    <property type="molecule type" value="Genomic_DNA"/>
</dbReference>
<comment type="cofactor">
    <cofactor evidence="5">
        <name>heme</name>
        <dbReference type="ChEBI" id="CHEBI:30413"/>
    </cofactor>
</comment>
<dbReference type="PANTHER" id="PTHR47950">
    <property type="entry name" value="CYTOCHROME P450, FAMILY 76, SUBFAMILY C, POLYPEPTIDE 5-RELATED"/>
    <property type="match status" value="1"/>
</dbReference>
<reference evidence="8 9" key="1">
    <citation type="journal article" date="2023" name="Life. Sci Alliance">
        <title>Evolutionary insights into 3D genome organization and epigenetic landscape of Vigna mungo.</title>
        <authorList>
            <person name="Junaid A."/>
            <person name="Singh B."/>
            <person name="Bhatia S."/>
        </authorList>
    </citation>
    <scope>NUCLEOTIDE SEQUENCE [LARGE SCALE GENOMIC DNA]</scope>
    <source>
        <strain evidence="8">Urdbean</strain>
    </source>
</reference>
<keyword evidence="5 6" id="KW-0349">Heme</keyword>
<dbReference type="CDD" id="cd11073">
    <property type="entry name" value="CYP76-like"/>
    <property type="match status" value="1"/>
</dbReference>
<evidence type="ECO:0000256" key="6">
    <source>
        <dbReference type="RuleBase" id="RU000461"/>
    </source>
</evidence>
<keyword evidence="7" id="KW-0472">Membrane</keyword>
<dbReference type="InterPro" id="IPR001128">
    <property type="entry name" value="Cyt_P450"/>
</dbReference>
<dbReference type="InterPro" id="IPR036396">
    <property type="entry name" value="Cyt_P450_sf"/>
</dbReference>
<organism evidence="8 9">
    <name type="scientific">Vigna mungo</name>
    <name type="common">Black gram</name>
    <name type="synonym">Phaseolus mungo</name>
    <dbReference type="NCBI Taxonomy" id="3915"/>
    <lineage>
        <taxon>Eukaryota</taxon>
        <taxon>Viridiplantae</taxon>
        <taxon>Streptophyta</taxon>
        <taxon>Embryophyta</taxon>
        <taxon>Tracheophyta</taxon>
        <taxon>Spermatophyta</taxon>
        <taxon>Magnoliopsida</taxon>
        <taxon>eudicotyledons</taxon>
        <taxon>Gunneridae</taxon>
        <taxon>Pentapetalae</taxon>
        <taxon>rosids</taxon>
        <taxon>fabids</taxon>
        <taxon>Fabales</taxon>
        <taxon>Fabaceae</taxon>
        <taxon>Papilionoideae</taxon>
        <taxon>50 kb inversion clade</taxon>
        <taxon>NPAAA clade</taxon>
        <taxon>indigoferoid/millettioid clade</taxon>
        <taxon>Phaseoleae</taxon>
        <taxon>Vigna</taxon>
    </lineage>
</organism>
<gene>
    <name evidence="8" type="ORF">V8G54_010409</name>
</gene>
<dbReference type="InterPro" id="IPR017972">
    <property type="entry name" value="Cyt_P450_CS"/>
</dbReference>
<dbReference type="SUPFAM" id="SSF48264">
    <property type="entry name" value="Cytochrome P450"/>
    <property type="match status" value="1"/>
</dbReference>
<feature type="transmembrane region" description="Helical" evidence="7">
    <location>
        <begin position="15"/>
        <end position="34"/>
    </location>
</feature>
<keyword evidence="7" id="KW-0812">Transmembrane</keyword>
<evidence type="ECO:0000313" key="8">
    <source>
        <dbReference type="EMBL" id="WVZ17427.1"/>
    </source>
</evidence>
<evidence type="ECO:0000256" key="1">
    <source>
        <dbReference type="ARBA" id="ARBA00010617"/>
    </source>
</evidence>
<accession>A0AAQ3NYT7</accession>
<keyword evidence="7" id="KW-1133">Transmembrane helix</keyword>
<sequence>MYVVSAHKRSKTMEYLFPLLLQITIVCVTIYVLISTFKPMKTSKYPPGPHPFPIIGNILDLGNLPHQKLAKLSQIYGPIMSLKLGSITTIVISSPHVAREVLQTKDQIFSNRTIPDAARALDHHSISVAWLPPSEEWRILRRACVAKVFSSKQLNSTELIRQSKVKELMDYVKERCQKGEALDIGEACFTTVLNSISNTFFSMDLAHYASDKSHELKDIICGIMEEAGRPNVVDFFPVFRMLDPQGARRRMNGYFGKLIAFFDGLIEERLRLRASENEAKESKDVLDSLLELMLEDNSQLTRPHVLHLFLDLFVAGIDTTSSSIEWAMTELIHNPEKLEKVRKEIQSHGKGEQLKESDISKLPYLQAMVKETFRLHPPASMLLPHKTEVDVEICNFMVPRSAQILINVWGMGRDSSIWTNPNEFRPERFFETDIDFKGKDFEMIPFGAGRRICPGLPLAFRTIHIVLASLLCNYDWKLKDGEKHEEMDMLEKSGLISHKAQPLFIIPIQA</sequence>
<evidence type="ECO:0008006" key="10">
    <source>
        <dbReference type="Google" id="ProtNLM"/>
    </source>
</evidence>
<evidence type="ECO:0000313" key="9">
    <source>
        <dbReference type="Proteomes" id="UP001374535"/>
    </source>
</evidence>
<dbReference type="InterPro" id="IPR002401">
    <property type="entry name" value="Cyt_P450_E_grp-I"/>
</dbReference>
<keyword evidence="6" id="KW-0503">Monooxygenase</keyword>
<dbReference type="Pfam" id="PF00067">
    <property type="entry name" value="p450"/>
    <property type="match status" value="1"/>
</dbReference>
<dbReference type="PROSITE" id="PS00086">
    <property type="entry name" value="CYTOCHROME_P450"/>
    <property type="match status" value="1"/>
</dbReference>
<dbReference type="PANTHER" id="PTHR47950:SF30">
    <property type="entry name" value="CYTOCHROME P450 FAMILY PROTEIN"/>
    <property type="match status" value="1"/>
</dbReference>
<keyword evidence="4 5" id="KW-0408">Iron</keyword>
<evidence type="ECO:0000256" key="5">
    <source>
        <dbReference type="PIRSR" id="PIRSR602401-1"/>
    </source>
</evidence>
<keyword evidence="3 6" id="KW-0560">Oxidoreductase</keyword>
<keyword evidence="2 5" id="KW-0479">Metal-binding</keyword>
<dbReference type="AlphaFoldDB" id="A0AAQ3NYT7"/>
<dbReference type="GO" id="GO:0005506">
    <property type="term" value="F:iron ion binding"/>
    <property type="evidence" value="ECO:0007669"/>
    <property type="project" value="InterPro"/>
</dbReference>
<evidence type="ECO:0000256" key="3">
    <source>
        <dbReference type="ARBA" id="ARBA00023002"/>
    </source>
</evidence>
<name>A0AAQ3NYT7_VIGMU</name>
<dbReference type="PRINTS" id="PR00463">
    <property type="entry name" value="EP450I"/>
</dbReference>
<evidence type="ECO:0000256" key="7">
    <source>
        <dbReference type="SAM" id="Phobius"/>
    </source>
</evidence>
<dbReference type="Proteomes" id="UP001374535">
    <property type="component" value="Chromosome 3"/>
</dbReference>
<dbReference type="GO" id="GO:0020037">
    <property type="term" value="F:heme binding"/>
    <property type="evidence" value="ECO:0007669"/>
    <property type="project" value="InterPro"/>
</dbReference>
<comment type="similarity">
    <text evidence="1 6">Belongs to the cytochrome P450 family.</text>
</comment>
<dbReference type="GO" id="GO:0016705">
    <property type="term" value="F:oxidoreductase activity, acting on paired donors, with incorporation or reduction of molecular oxygen"/>
    <property type="evidence" value="ECO:0007669"/>
    <property type="project" value="InterPro"/>
</dbReference>
<dbReference type="GO" id="GO:0004497">
    <property type="term" value="F:monooxygenase activity"/>
    <property type="evidence" value="ECO:0007669"/>
    <property type="project" value="UniProtKB-KW"/>
</dbReference>
<proteinExistence type="inferred from homology"/>
<dbReference type="FunFam" id="1.10.630.10:FF:000007">
    <property type="entry name" value="Cytochrome P450 76C4"/>
    <property type="match status" value="1"/>
</dbReference>
<feature type="binding site" description="axial binding residue" evidence="5">
    <location>
        <position position="453"/>
    </location>
    <ligand>
        <name>heme</name>
        <dbReference type="ChEBI" id="CHEBI:30413"/>
    </ligand>
    <ligandPart>
        <name>Fe</name>
        <dbReference type="ChEBI" id="CHEBI:18248"/>
    </ligandPart>
</feature>
<dbReference type="PRINTS" id="PR00385">
    <property type="entry name" value="P450"/>
</dbReference>
<evidence type="ECO:0000256" key="2">
    <source>
        <dbReference type="ARBA" id="ARBA00022723"/>
    </source>
</evidence>
<dbReference type="Gene3D" id="1.10.630.10">
    <property type="entry name" value="Cytochrome P450"/>
    <property type="match status" value="1"/>
</dbReference>
<keyword evidence="9" id="KW-1185">Reference proteome</keyword>